<name>A0A812C883_ACAPH</name>
<protein>
    <submittedName>
        <fullName evidence="9">RBCK1</fullName>
        <ecNumber evidence="9">2.3.2.31</ecNumber>
    </submittedName>
</protein>
<keyword evidence="4" id="KW-0833">Ubl conjugation pathway</keyword>
<dbReference type="GO" id="GO:0097039">
    <property type="term" value="P:protein linear polyubiquitination"/>
    <property type="evidence" value="ECO:0007669"/>
    <property type="project" value="TreeGrafter"/>
</dbReference>
<evidence type="ECO:0000256" key="2">
    <source>
        <dbReference type="ARBA" id="ARBA00022723"/>
    </source>
</evidence>
<dbReference type="SUPFAM" id="SSF54236">
    <property type="entry name" value="Ubiquitin-like"/>
    <property type="match status" value="1"/>
</dbReference>
<dbReference type="InterPro" id="IPR000626">
    <property type="entry name" value="Ubiquitin-like_dom"/>
</dbReference>
<dbReference type="GO" id="GO:0043161">
    <property type="term" value="P:proteasome-mediated ubiquitin-dependent protein catabolic process"/>
    <property type="evidence" value="ECO:0007669"/>
    <property type="project" value="TreeGrafter"/>
</dbReference>
<dbReference type="AlphaFoldDB" id="A0A812C883"/>
<accession>A0A812C883</accession>
<dbReference type="GO" id="GO:0061630">
    <property type="term" value="F:ubiquitin protein ligase activity"/>
    <property type="evidence" value="ECO:0007669"/>
    <property type="project" value="UniProtKB-EC"/>
</dbReference>
<dbReference type="PANTHER" id="PTHR22770:SF13">
    <property type="entry name" value="RING-TYPE DOMAIN-CONTAINING PROTEIN"/>
    <property type="match status" value="1"/>
</dbReference>
<dbReference type="InterPro" id="IPR036443">
    <property type="entry name" value="Znf_RanBP2_sf"/>
</dbReference>
<keyword evidence="9" id="KW-0012">Acyltransferase</keyword>
<evidence type="ECO:0000256" key="4">
    <source>
        <dbReference type="ARBA" id="ARBA00022786"/>
    </source>
</evidence>
<dbReference type="GO" id="GO:0071797">
    <property type="term" value="C:LUBAC complex"/>
    <property type="evidence" value="ECO:0007669"/>
    <property type="project" value="TreeGrafter"/>
</dbReference>
<dbReference type="EMBL" id="CAHIKZ030001212">
    <property type="protein sequence ID" value="CAE1256394.1"/>
    <property type="molecule type" value="Genomic_DNA"/>
</dbReference>
<dbReference type="GO" id="GO:0008270">
    <property type="term" value="F:zinc ion binding"/>
    <property type="evidence" value="ECO:0007669"/>
    <property type="project" value="UniProtKB-KW"/>
</dbReference>
<evidence type="ECO:0000313" key="10">
    <source>
        <dbReference type="Proteomes" id="UP000597762"/>
    </source>
</evidence>
<evidence type="ECO:0000259" key="7">
    <source>
        <dbReference type="PROSITE" id="PS50053"/>
    </source>
</evidence>
<dbReference type="GO" id="GO:0043130">
    <property type="term" value="F:ubiquitin binding"/>
    <property type="evidence" value="ECO:0007669"/>
    <property type="project" value="TreeGrafter"/>
</dbReference>
<evidence type="ECO:0000256" key="5">
    <source>
        <dbReference type="ARBA" id="ARBA00022833"/>
    </source>
</evidence>
<reference evidence="9" key="1">
    <citation type="submission" date="2021-01" db="EMBL/GenBank/DDBJ databases">
        <authorList>
            <person name="Li R."/>
            <person name="Bekaert M."/>
        </authorList>
    </citation>
    <scope>NUCLEOTIDE SEQUENCE</scope>
    <source>
        <strain evidence="9">Farmed</strain>
    </source>
</reference>
<keyword evidence="10" id="KW-1185">Reference proteome</keyword>
<keyword evidence="9" id="KW-0808">Transferase</keyword>
<evidence type="ECO:0000259" key="8">
    <source>
        <dbReference type="PROSITE" id="PS50199"/>
    </source>
</evidence>
<feature type="domain" description="Ubiquitin-like" evidence="7">
    <location>
        <begin position="17"/>
        <end position="89"/>
    </location>
</feature>
<comment type="caution">
    <text evidence="9">The sequence shown here is derived from an EMBL/GenBank/DDBJ whole genome shotgun (WGS) entry which is preliminary data.</text>
</comment>
<dbReference type="EC" id="2.3.2.31" evidence="9"/>
<dbReference type="InterPro" id="IPR029071">
    <property type="entry name" value="Ubiquitin-like_domsf"/>
</dbReference>
<dbReference type="PROSITE" id="PS50199">
    <property type="entry name" value="ZF_RANBP2_2"/>
    <property type="match status" value="1"/>
</dbReference>
<evidence type="ECO:0000256" key="1">
    <source>
        <dbReference type="ARBA" id="ARBA00004906"/>
    </source>
</evidence>
<keyword evidence="5" id="KW-0862">Zinc</keyword>
<gene>
    <name evidence="9" type="ORF">SPHA_30138</name>
</gene>
<evidence type="ECO:0000313" key="9">
    <source>
        <dbReference type="EMBL" id="CAE1256394.1"/>
    </source>
</evidence>
<proteinExistence type="predicted"/>
<dbReference type="PROSITE" id="PS50053">
    <property type="entry name" value="UBIQUITIN_2"/>
    <property type="match status" value="1"/>
</dbReference>
<dbReference type="InterPro" id="IPR051628">
    <property type="entry name" value="LUBAC_E3_Ligases"/>
</dbReference>
<sequence>MKIDLIPRITADSGYFIKVIVEDRLSSAPPFLIKINSQSTAGELKKLVCLKYNFPVQVQRLIISQKIPKDRDVLFKHGVKEGSTVYIYMVPAYKLNLVKEQFQEELAQMRVFVDRPLPDGTLQSKPYLSMVNLDLSPLPVSGPKSGIVAAGSRQVFSSGTESVGASPFLAPTKPVEQEKIGWRCPCCTYINLPHRPGCEMCASNRPSDYQIPENYEMSPKEIDWWKMEDAAHKQILPPTITTRSLSPSLLPMLDHHHHHHHEQPEQIQ</sequence>
<keyword evidence="2" id="KW-0479">Metal-binding</keyword>
<dbReference type="OrthoDB" id="261960at2759"/>
<dbReference type="PANTHER" id="PTHR22770">
    <property type="entry name" value="UBIQUITIN CONJUGATING ENZYME 7 INTERACTING PROTEIN-RELATED"/>
    <property type="match status" value="1"/>
</dbReference>
<evidence type="ECO:0000256" key="6">
    <source>
        <dbReference type="PROSITE-ProRule" id="PRU00322"/>
    </source>
</evidence>
<dbReference type="InterPro" id="IPR001876">
    <property type="entry name" value="Znf_RanBP2"/>
</dbReference>
<feature type="domain" description="RanBP2-type" evidence="8">
    <location>
        <begin position="177"/>
        <end position="207"/>
    </location>
</feature>
<dbReference type="PROSITE" id="PS01358">
    <property type="entry name" value="ZF_RANBP2_1"/>
    <property type="match status" value="1"/>
</dbReference>
<dbReference type="UniPathway" id="UPA00143"/>
<dbReference type="Gene3D" id="3.10.20.90">
    <property type="entry name" value="Phosphatidylinositol 3-kinase Catalytic Subunit, Chain A, domain 1"/>
    <property type="match status" value="1"/>
</dbReference>
<comment type="pathway">
    <text evidence="1">Protein modification; protein ubiquitination.</text>
</comment>
<dbReference type="Proteomes" id="UP000597762">
    <property type="component" value="Unassembled WGS sequence"/>
</dbReference>
<organism evidence="9 10">
    <name type="scientific">Acanthosepion pharaonis</name>
    <name type="common">Pharaoh cuttlefish</name>
    <name type="synonym">Sepia pharaonis</name>
    <dbReference type="NCBI Taxonomy" id="158019"/>
    <lineage>
        <taxon>Eukaryota</taxon>
        <taxon>Metazoa</taxon>
        <taxon>Spiralia</taxon>
        <taxon>Lophotrochozoa</taxon>
        <taxon>Mollusca</taxon>
        <taxon>Cephalopoda</taxon>
        <taxon>Coleoidea</taxon>
        <taxon>Decapodiformes</taxon>
        <taxon>Sepiida</taxon>
        <taxon>Sepiina</taxon>
        <taxon>Sepiidae</taxon>
        <taxon>Acanthosepion</taxon>
    </lineage>
</organism>
<dbReference type="Gene3D" id="2.30.30.380">
    <property type="entry name" value="Zn-finger domain of Sec23/24"/>
    <property type="match status" value="1"/>
</dbReference>
<evidence type="ECO:0000256" key="3">
    <source>
        <dbReference type="ARBA" id="ARBA00022771"/>
    </source>
</evidence>
<dbReference type="SUPFAM" id="SSF90209">
    <property type="entry name" value="Ran binding protein zinc finger-like"/>
    <property type="match status" value="1"/>
</dbReference>
<keyword evidence="3 6" id="KW-0863">Zinc-finger</keyword>